<evidence type="ECO:0000256" key="4">
    <source>
        <dbReference type="ARBA" id="ARBA00022679"/>
    </source>
</evidence>
<gene>
    <name evidence="7" type="ORF">TMPK1_36240</name>
</gene>
<keyword evidence="5" id="KW-0949">S-adenosyl-L-methionine</keyword>
<accession>A0A8S8XID5</accession>
<dbReference type="Proteomes" id="UP000681075">
    <property type="component" value="Unassembled WGS sequence"/>
</dbReference>
<evidence type="ECO:0000256" key="2">
    <source>
        <dbReference type="ARBA" id="ARBA00012534"/>
    </source>
</evidence>
<dbReference type="EC" id="2.1.1.80" evidence="2"/>
<dbReference type="InterPro" id="IPR050903">
    <property type="entry name" value="Bact_Chemotaxis_MeTrfase"/>
</dbReference>
<keyword evidence="3" id="KW-0489">Methyltransferase</keyword>
<evidence type="ECO:0000256" key="1">
    <source>
        <dbReference type="ARBA" id="ARBA00001541"/>
    </source>
</evidence>
<organism evidence="7 8">
    <name type="scientific">Roseiterribacter gracilis</name>
    <dbReference type="NCBI Taxonomy" id="2812848"/>
    <lineage>
        <taxon>Bacteria</taxon>
        <taxon>Pseudomonadati</taxon>
        <taxon>Pseudomonadota</taxon>
        <taxon>Alphaproteobacteria</taxon>
        <taxon>Rhodospirillales</taxon>
        <taxon>Roseiterribacteraceae</taxon>
        <taxon>Roseiterribacter</taxon>
    </lineage>
</organism>
<dbReference type="InterPro" id="IPR022641">
    <property type="entry name" value="CheR_N"/>
</dbReference>
<dbReference type="GO" id="GO:0032259">
    <property type="term" value="P:methylation"/>
    <property type="evidence" value="ECO:0007669"/>
    <property type="project" value="UniProtKB-KW"/>
</dbReference>
<protein>
    <recommendedName>
        <fullName evidence="2">protein-glutamate O-methyltransferase</fullName>
        <ecNumber evidence="2">2.1.1.80</ecNumber>
    </recommendedName>
</protein>
<evidence type="ECO:0000259" key="6">
    <source>
        <dbReference type="PROSITE" id="PS50123"/>
    </source>
</evidence>
<dbReference type="PRINTS" id="PR00996">
    <property type="entry name" value="CHERMTFRASE"/>
</dbReference>
<dbReference type="SUPFAM" id="SSF47757">
    <property type="entry name" value="Chemotaxis receptor methyltransferase CheR, N-terminal domain"/>
    <property type="match status" value="1"/>
</dbReference>
<dbReference type="GO" id="GO:0008983">
    <property type="term" value="F:protein-glutamate O-methyltransferase activity"/>
    <property type="evidence" value="ECO:0007669"/>
    <property type="project" value="UniProtKB-EC"/>
</dbReference>
<dbReference type="AlphaFoldDB" id="A0A8S8XID5"/>
<name>A0A8S8XID5_9PROT</name>
<dbReference type="Pfam" id="PF03705">
    <property type="entry name" value="CheR_N"/>
    <property type="match status" value="1"/>
</dbReference>
<dbReference type="InterPro" id="IPR036804">
    <property type="entry name" value="CheR_N_sf"/>
</dbReference>
<comment type="caution">
    <text evidence="7">The sequence shown here is derived from an EMBL/GenBank/DDBJ whole genome shotgun (WGS) entry which is preliminary data.</text>
</comment>
<dbReference type="Gene3D" id="1.10.155.10">
    <property type="entry name" value="Chemotaxis receptor methyltransferase CheR, N-terminal domain"/>
    <property type="match status" value="1"/>
</dbReference>
<dbReference type="SMART" id="SM00138">
    <property type="entry name" value="MeTrc"/>
    <property type="match status" value="1"/>
</dbReference>
<proteinExistence type="predicted"/>
<keyword evidence="4" id="KW-0808">Transferase</keyword>
<dbReference type="RefSeq" id="WP_420244853.1">
    <property type="nucleotide sequence ID" value="NZ_BOPV01000001.1"/>
</dbReference>
<dbReference type="InterPro" id="IPR029063">
    <property type="entry name" value="SAM-dependent_MTases_sf"/>
</dbReference>
<dbReference type="Gene3D" id="3.40.50.150">
    <property type="entry name" value="Vaccinia Virus protein VP39"/>
    <property type="match status" value="1"/>
</dbReference>
<reference evidence="7" key="1">
    <citation type="submission" date="2021-02" db="EMBL/GenBank/DDBJ databases">
        <title>Genome sequence of Rhodospirillales sp. strain TMPK1 isolated from soil.</title>
        <authorList>
            <person name="Nakai R."/>
            <person name="Kusada H."/>
            <person name="Tamaki H."/>
        </authorList>
    </citation>
    <scope>NUCLEOTIDE SEQUENCE</scope>
    <source>
        <strain evidence="7">TMPK1</strain>
    </source>
</reference>
<dbReference type="EMBL" id="BOPV01000001">
    <property type="protein sequence ID" value="GIL41387.1"/>
    <property type="molecule type" value="Genomic_DNA"/>
</dbReference>
<evidence type="ECO:0000313" key="7">
    <source>
        <dbReference type="EMBL" id="GIL41387.1"/>
    </source>
</evidence>
<feature type="domain" description="CheR-type methyltransferase" evidence="6">
    <location>
        <begin position="1"/>
        <end position="257"/>
    </location>
</feature>
<comment type="catalytic activity">
    <reaction evidence="1">
        <text>L-glutamyl-[protein] + S-adenosyl-L-methionine = [protein]-L-glutamate 5-O-methyl ester + S-adenosyl-L-homocysteine</text>
        <dbReference type="Rhea" id="RHEA:24452"/>
        <dbReference type="Rhea" id="RHEA-COMP:10208"/>
        <dbReference type="Rhea" id="RHEA-COMP:10311"/>
        <dbReference type="ChEBI" id="CHEBI:29973"/>
        <dbReference type="ChEBI" id="CHEBI:57856"/>
        <dbReference type="ChEBI" id="CHEBI:59789"/>
        <dbReference type="ChEBI" id="CHEBI:82795"/>
        <dbReference type="EC" id="2.1.1.80"/>
    </reaction>
</comment>
<evidence type="ECO:0000256" key="3">
    <source>
        <dbReference type="ARBA" id="ARBA00022603"/>
    </source>
</evidence>
<dbReference type="PANTHER" id="PTHR24422">
    <property type="entry name" value="CHEMOTAXIS PROTEIN METHYLTRANSFERASE"/>
    <property type="match status" value="1"/>
</dbReference>
<dbReference type="InterPro" id="IPR022642">
    <property type="entry name" value="CheR_C"/>
</dbReference>
<dbReference type="InterPro" id="IPR000780">
    <property type="entry name" value="CheR_MeTrfase"/>
</dbReference>
<keyword evidence="8" id="KW-1185">Reference proteome</keyword>
<dbReference type="Pfam" id="PF01739">
    <property type="entry name" value="CheR"/>
    <property type="match status" value="1"/>
</dbReference>
<evidence type="ECO:0000256" key="5">
    <source>
        <dbReference type="ARBA" id="ARBA00022691"/>
    </source>
</evidence>
<dbReference type="PANTHER" id="PTHR24422:SF21">
    <property type="entry name" value="CHEMOTAXIS PROTEIN METHYLTRANSFERASE 1"/>
    <property type="match status" value="1"/>
</dbReference>
<sequence>MRPADFELLSNLLKLNSGLVLTPDKAYLLESRLMPVARKHQIPTMEALADKVRSRPDDTLLRDITEAMTTNESSFFRDSKPFDQLRDVLLPRMLEARGARKQLRIWCAAASSGQEPYSISMILKEQAAKLAGWKIDIIGTDLSNPILDRAKEGLYTQFEVQRGLPITLLVKYFKQEGDKWRISDDIKKMVQYRRLNLLQPFGDLGQFDIVFCRNVLIYFDQPTKAKVLEAISKQMPNDGVLLLGGAETVLGVTDRFRPMEGQRGLYELSTAPALQKAV</sequence>
<dbReference type="SUPFAM" id="SSF53335">
    <property type="entry name" value="S-adenosyl-L-methionine-dependent methyltransferases"/>
    <property type="match status" value="1"/>
</dbReference>
<dbReference type="PROSITE" id="PS50123">
    <property type="entry name" value="CHER"/>
    <property type="match status" value="1"/>
</dbReference>
<evidence type="ECO:0000313" key="8">
    <source>
        <dbReference type="Proteomes" id="UP000681075"/>
    </source>
</evidence>